<protein>
    <recommendedName>
        <fullName evidence="5">Seminal fluid protein</fullName>
    </recommendedName>
</protein>
<dbReference type="InterPro" id="IPR031959">
    <property type="entry name" value="DUF4779"/>
</dbReference>
<name>A0ABN8B8V7_CHISP</name>
<proteinExistence type="predicted"/>
<gene>
    <name evidence="3" type="ORF">CHILSU_LOCUS5647</name>
</gene>
<evidence type="ECO:0008006" key="5">
    <source>
        <dbReference type="Google" id="ProtNLM"/>
    </source>
</evidence>
<evidence type="ECO:0000256" key="1">
    <source>
        <dbReference type="SAM" id="MobiDB-lite"/>
    </source>
</evidence>
<keyword evidence="4" id="KW-1185">Reference proteome</keyword>
<dbReference type="EMBL" id="OU963913">
    <property type="protein sequence ID" value="CAH0402405.1"/>
    <property type="molecule type" value="Genomic_DNA"/>
</dbReference>
<feature type="compositionally biased region" description="Polar residues" evidence="1">
    <location>
        <begin position="445"/>
        <end position="460"/>
    </location>
</feature>
<feature type="compositionally biased region" description="Basic and acidic residues" evidence="1">
    <location>
        <begin position="429"/>
        <end position="442"/>
    </location>
</feature>
<keyword evidence="2" id="KW-0732">Signal</keyword>
<feature type="chain" id="PRO_5045671155" description="Seminal fluid protein" evidence="2">
    <location>
        <begin position="17"/>
        <end position="519"/>
    </location>
</feature>
<feature type="compositionally biased region" description="Polar residues" evidence="1">
    <location>
        <begin position="321"/>
        <end position="331"/>
    </location>
</feature>
<feature type="region of interest" description="Disordered" evidence="1">
    <location>
        <begin position="313"/>
        <end position="371"/>
    </location>
</feature>
<organism evidence="3 4">
    <name type="scientific">Chilo suppressalis</name>
    <name type="common">Asiatic rice borer moth</name>
    <dbReference type="NCBI Taxonomy" id="168631"/>
    <lineage>
        <taxon>Eukaryota</taxon>
        <taxon>Metazoa</taxon>
        <taxon>Ecdysozoa</taxon>
        <taxon>Arthropoda</taxon>
        <taxon>Hexapoda</taxon>
        <taxon>Insecta</taxon>
        <taxon>Pterygota</taxon>
        <taxon>Neoptera</taxon>
        <taxon>Endopterygota</taxon>
        <taxon>Lepidoptera</taxon>
        <taxon>Glossata</taxon>
        <taxon>Ditrysia</taxon>
        <taxon>Pyraloidea</taxon>
        <taxon>Crambidae</taxon>
        <taxon>Crambinae</taxon>
        <taxon>Chilo</taxon>
    </lineage>
</organism>
<feature type="region of interest" description="Disordered" evidence="1">
    <location>
        <begin position="390"/>
        <end position="496"/>
    </location>
</feature>
<feature type="signal peptide" evidence="2">
    <location>
        <begin position="1"/>
        <end position="16"/>
    </location>
</feature>
<evidence type="ECO:0000256" key="2">
    <source>
        <dbReference type="SAM" id="SignalP"/>
    </source>
</evidence>
<dbReference type="Proteomes" id="UP001153292">
    <property type="component" value="Chromosome 20"/>
</dbReference>
<evidence type="ECO:0000313" key="4">
    <source>
        <dbReference type="Proteomes" id="UP001153292"/>
    </source>
</evidence>
<reference evidence="3" key="1">
    <citation type="submission" date="2021-12" db="EMBL/GenBank/DDBJ databases">
        <authorList>
            <person name="King R."/>
        </authorList>
    </citation>
    <scope>NUCLEOTIDE SEQUENCE</scope>
</reference>
<accession>A0ABN8B8V7</accession>
<feature type="compositionally biased region" description="Basic and acidic residues" evidence="1">
    <location>
        <begin position="338"/>
        <end position="366"/>
    </location>
</feature>
<evidence type="ECO:0000313" key="3">
    <source>
        <dbReference type="EMBL" id="CAH0402405.1"/>
    </source>
</evidence>
<sequence length="519" mass="59339">MICAVFIFSFTTFVNAEIRSLQHDAFMSRKSRSSSPPIHSGYYYSKVDDHPGTLAMYGNDVSDYNLYSLTNSGSFPTNAQTKYDPIPLDINLGSNSIEAHAGETPPYYNADKISSYNYDYEKSKSEADYDAHYYPSKMKSDAMYEKLKSIMHYKYPEAMGDINYYDFQNDYHIDDDDVRSSSRTSYDGWPYYYHSPYEYETKKMDADVEKAKDKRYVAGVIKDHIPVHEQVDDIPVDYSATPATNRFHRAMSTDNPIYGNKPFFSYVLNDYFDKNSDDDPLSFKGMEWGKEFDHGASPPGQKRDRRLESHYTPADAGYFKGNTNNDLTSSKVAVADSSTEKGYDKKHEYDKHKKGDEQQEQHKSAYEKNGNNYNGFKNFVDSFANKFGGEEEKKDSQYSLSQSQDKGENRKGFRRVYHKDEYQEDNEFFDNRRNKAKAEEKGSSALHNGGSNAILQSQAAASLGNEANAFSNSGNNDKKKFDNHHKGHDNSKGYDSKFNKYIDVAKMAAKSNSADYVNH</sequence>
<dbReference type="Pfam" id="PF16009">
    <property type="entry name" value="DUF4779"/>
    <property type="match status" value="1"/>
</dbReference>